<dbReference type="EMBL" id="JPPY01000123">
    <property type="protein sequence ID" value="KND33531.1"/>
    <property type="molecule type" value="Genomic_DNA"/>
</dbReference>
<dbReference type="InterPro" id="IPR052526">
    <property type="entry name" value="HTH-type_Bedaq_tolerance"/>
</dbReference>
<dbReference type="Gene3D" id="1.10.10.10">
    <property type="entry name" value="Winged helix-like DNA-binding domain superfamily/Winged helix DNA-binding domain"/>
    <property type="match status" value="1"/>
</dbReference>
<feature type="domain" description="HTH marR-type" evidence="2">
    <location>
        <begin position="6"/>
        <end position="145"/>
    </location>
</feature>
<comment type="caution">
    <text evidence="3">The sequence shown here is derived from an EMBL/GenBank/DDBJ whole genome shotgun (WGS) entry which is preliminary data.</text>
</comment>
<dbReference type="PATRIC" id="fig|42234.21.peg.3960"/>
<dbReference type="RefSeq" id="WP_050371743.1">
    <property type="nucleotide sequence ID" value="NZ_KQ257821.1"/>
</dbReference>
<dbReference type="InterPro" id="IPR000835">
    <property type="entry name" value="HTH_MarR-typ"/>
</dbReference>
<dbReference type="PANTHER" id="PTHR39515">
    <property type="entry name" value="CONSERVED PROTEIN"/>
    <property type="match status" value="1"/>
</dbReference>
<gene>
    <name evidence="3" type="ORF">IQ63_19190</name>
</gene>
<dbReference type="PANTHER" id="PTHR39515:SF2">
    <property type="entry name" value="HTH-TYPE TRANSCRIPTIONAL REGULATOR RV0880"/>
    <property type="match status" value="1"/>
</dbReference>
<dbReference type="SMART" id="SM00347">
    <property type="entry name" value="HTH_MARR"/>
    <property type="match status" value="1"/>
</dbReference>
<dbReference type="AlphaFoldDB" id="A0A0L0K6Q6"/>
<proteinExistence type="predicted"/>
<evidence type="ECO:0000256" key="1">
    <source>
        <dbReference type="SAM" id="MobiDB-lite"/>
    </source>
</evidence>
<dbReference type="InterPro" id="IPR036390">
    <property type="entry name" value="WH_DNA-bd_sf"/>
</dbReference>
<evidence type="ECO:0000313" key="3">
    <source>
        <dbReference type="EMBL" id="KND33531.1"/>
    </source>
</evidence>
<name>A0A0L0K6Q6_9ACTN</name>
<feature type="region of interest" description="Disordered" evidence="1">
    <location>
        <begin position="147"/>
        <end position="171"/>
    </location>
</feature>
<reference evidence="4" key="1">
    <citation type="submission" date="2014-07" db="EMBL/GenBank/DDBJ databases">
        <title>Genome sequencing of plant-pathogenic Streptomyces species.</title>
        <authorList>
            <person name="Harrison J."/>
            <person name="Sapp M."/>
            <person name="Thwaites R."/>
            <person name="Studholme D.J."/>
        </authorList>
    </citation>
    <scope>NUCLEOTIDE SEQUENCE [LARGE SCALE GENOMIC DNA]</scope>
    <source>
        <strain evidence="4">NCPPB 4445</strain>
    </source>
</reference>
<organism evidence="3 4">
    <name type="scientific">Streptomyces acidiscabies</name>
    <dbReference type="NCBI Taxonomy" id="42234"/>
    <lineage>
        <taxon>Bacteria</taxon>
        <taxon>Bacillati</taxon>
        <taxon>Actinomycetota</taxon>
        <taxon>Actinomycetes</taxon>
        <taxon>Kitasatosporales</taxon>
        <taxon>Streptomycetaceae</taxon>
        <taxon>Streptomyces</taxon>
    </lineage>
</organism>
<dbReference type="GO" id="GO:0003700">
    <property type="term" value="F:DNA-binding transcription factor activity"/>
    <property type="evidence" value="ECO:0007669"/>
    <property type="project" value="InterPro"/>
</dbReference>
<evidence type="ECO:0000313" key="4">
    <source>
        <dbReference type="Proteomes" id="UP000037151"/>
    </source>
</evidence>
<dbReference type="InterPro" id="IPR036388">
    <property type="entry name" value="WH-like_DNA-bd_sf"/>
</dbReference>
<dbReference type="PROSITE" id="PS50995">
    <property type="entry name" value="HTH_MARR_2"/>
    <property type="match status" value="1"/>
</dbReference>
<dbReference type="Pfam" id="PF12802">
    <property type="entry name" value="MarR_2"/>
    <property type="match status" value="1"/>
</dbReference>
<accession>A0A0L0K6Q6</accession>
<evidence type="ECO:0000259" key="2">
    <source>
        <dbReference type="PROSITE" id="PS50995"/>
    </source>
</evidence>
<dbReference type="OrthoDB" id="69852at2"/>
<dbReference type="Proteomes" id="UP000037151">
    <property type="component" value="Unassembled WGS sequence"/>
</dbReference>
<dbReference type="SUPFAM" id="SSF46785">
    <property type="entry name" value="Winged helix' DNA-binding domain"/>
    <property type="match status" value="1"/>
</dbReference>
<protein>
    <submittedName>
        <fullName evidence="3">MarR family transcriptional regulator</fullName>
    </submittedName>
</protein>
<sequence length="171" mass="18238">MDAKADAELLREARELAPVLHTLGRVLRLRGTAEAGLPALPPAELDVLRQLLDSPGSGVGVLAQELGMHASNVSTTVRGLVAQGLVRREPDPADRRAVRLFPTMAAVQGMAMIEQEWARLFAESLGALTPDERTALTGAAPALRSLAGSLRARRTDDGPRPVTARRVPRTT</sequence>